<keyword evidence="3 7" id="KW-0288">FMN</keyword>
<feature type="domain" description="Nitroreductase" evidence="9">
    <location>
        <begin position="9"/>
        <end position="162"/>
    </location>
</feature>
<evidence type="ECO:0000256" key="2">
    <source>
        <dbReference type="ARBA" id="ARBA00022630"/>
    </source>
</evidence>
<feature type="binding site" description="in other chain" evidence="8">
    <location>
        <begin position="10"/>
        <end position="12"/>
    </location>
    <ligand>
        <name>FMN</name>
        <dbReference type="ChEBI" id="CHEBI:58210"/>
        <note>ligand shared between dimeric partners</note>
    </ligand>
</feature>
<feature type="binding site" evidence="8">
    <location>
        <position position="35"/>
    </location>
    <ligand>
        <name>FMN</name>
        <dbReference type="ChEBI" id="CHEBI:58210"/>
        <note>ligand shared between dimeric partners</note>
    </ligand>
</feature>
<evidence type="ECO:0000256" key="4">
    <source>
        <dbReference type="ARBA" id="ARBA00022857"/>
    </source>
</evidence>
<evidence type="ECO:0000256" key="3">
    <source>
        <dbReference type="ARBA" id="ARBA00022643"/>
    </source>
</evidence>
<dbReference type="EC" id="1.-.-.-" evidence="7"/>
<keyword evidence="11" id="KW-1185">Reference proteome</keyword>
<reference evidence="10 11" key="1">
    <citation type="submission" date="2017-07" db="EMBL/GenBank/DDBJ databases">
        <title>Annotated genome sequence of Bacterioplanes sanyensis isolated from Red Sea.</title>
        <authorList>
            <person name="Rehman Z.U."/>
        </authorList>
    </citation>
    <scope>NUCLEOTIDE SEQUENCE [LARGE SCALE GENOMIC DNA]</scope>
    <source>
        <strain evidence="10 11">NV9</strain>
    </source>
</reference>
<dbReference type="OrthoDB" id="9804207at2"/>
<evidence type="ECO:0000313" key="10">
    <source>
        <dbReference type="EMBL" id="ASP39589.1"/>
    </source>
</evidence>
<evidence type="ECO:0000256" key="5">
    <source>
        <dbReference type="ARBA" id="ARBA00023002"/>
    </source>
</evidence>
<comment type="cofactor">
    <cofactor evidence="8">
        <name>FMN</name>
        <dbReference type="ChEBI" id="CHEBI:58210"/>
    </cofactor>
    <text evidence="8">Binds 1 FMN per subunit.</text>
</comment>
<dbReference type="Proteomes" id="UP000202440">
    <property type="component" value="Chromosome"/>
</dbReference>
<dbReference type="EMBL" id="CP022530">
    <property type="protein sequence ID" value="ASP39589.1"/>
    <property type="molecule type" value="Genomic_DNA"/>
</dbReference>
<comment type="similarity">
    <text evidence="1 7">Belongs to the nitroreductase family.</text>
</comment>
<dbReference type="SUPFAM" id="SSF55469">
    <property type="entry name" value="FMN-dependent nitroreductase-like"/>
    <property type="match status" value="1"/>
</dbReference>
<evidence type="ECO:0000313" key="11">
    <source>
        <dbReference type="Proteomes" id="UP000202440"/>
    </source>
</evidence>
<dbReference type="InterPro" id="IPR029479">
    <property type="entry name" value="Nitroreductase"/>
</dbReference>
<dbReference type="Gene3D" id="3.40.109.10">
    <property type="entry name" value="NADH Oxidase"/>
    <property type="match status" value="1"/>
</dbReference>
<keyword evidence="5 7" id="KW-0560">Oxidoreductase</keyword>
<dbReference type="InterPro" id="IPR052530">
    <property type="entry name" value="NAD(P)H_nitroreductase"/>
</dbReference>
<evidence type="ECO:0000256" key="1">
    <source>
        <dbReference type="ARBA" id="ARBA00007118"/>
    </source>
</evidence>
<organism evidence="10 11">
    <name type="scientific">Bacterioplanes sanyensis</name>
    <dbReference type="NCBI Taxonomy" id="1249553"/>
    <lineage>
        <taxon>Bacteria</taxon>
        <taxon>Pseudomonadati</taxon>
        <taxon>Pseudomonadota</taxon>
        <taxon>Gammaproteobacteria</taxon>
        <taxon>Oceanospirillales</taxon>
        <taxon>Oceanospirillaceae</taxon>
        <taxon>Bacterioplanes</taxon>
    </lineage>
</organism>
<dbReference type="CDD" id="cd02135">
    <property type="entry name" value="YdjA-like"/>
    <property type="match status" value="1"/>
</dbReference>
<keyword evidence="6 7" id="KW-0520">NAD</keyword>
<dbReference type="GO" id="GO:0016491">
    <property type="term" value="F:oxidoreductase activity"/>
    <property type="evidence" value="ECO:0007669"/>
    <property type="project" value="UniProtKB-UniRule"/>
</dbReference>
<keyword evidence="2 7" id="KW-0285">Flavoprotein</keyword>
<feature type="binding site" evidence="8">
    <location>
        <position position="39"/>
    </location>
    <ligand>
        <name>FMN</name>
        <dbReference type="ChEBI" id="CHEBI:58210"/>
        <note>ligand shared between dimeric partners</note>
    </ligand>
</feature>
<dbReference type="Pfam" id="PF00881">
    <property type="entry name" value="Nitroreductase"/>
    <property type="match status" value="1"/>
</dbReference>
<dbReference type="InterPro" id="IPR000415">
    <property type="entry name" value="Nitroreductase-like"/>
</dbReference>
<dbReference type="PIRSF" id="PIRSF000232">
    <property type="entry name" value="YdjA"/>
    <property type="match status" value="1"/>
</dbReference>
<sequence>MNALDVLTQRVSAPQLTGPEPTAAQIETLLRAALRAPDHAWLRPSRYLLIRGEQRRQLGEIFLQGMEDAHSLSAEKQEKSRNLLTRAPLVIAAVTRVVEHDKVPRDEQLLSTGAGVQNLLNASWALGLGAIWRTGAMASSQAVHQALGLQPNDVLVGFVYVGQVNCRLKQAPELELSDYVSEWTGKPE</sequence>
<gene>
    <name evidence="10" type="ORF">CHH28_13310</name>
</gene>
<accession>A0A222FLF2</accession>
<evidence type="ECO:0000256" key="8">
    <source>
        <dbReference type="PIRSR" id="PIRSR000232-1"/>
    </source>
</evidence>
<evidence type="ECO:0000259" key="9">
    <source>
        <dbReference type="Pfam" id="PF00881"/>
    </source>
</evidence>
<name>A0A222FLF2_9GAMM</name>
<feature type="binding site" description="in other chain" evidence="8">
    <location>
        <begin position="132"/>
        <end position="134"/>
    </location>
    <ligand>
        <name>FMN</name>
        <dbReference type="ChEBI" id="CHEBI:58210"/>
        <note>ligand shared between dimeric partners</note>
    </ligand>
</feature>
<dbReference type="PANTHER" id="PTHR43821:SF1">
    <property type="entry name" value="NAD(P)H NITROREDUCTASE YDJA-RELATED"/>
    <property type="match status" value="1"/>
</dbReference>
<evidence type="ECO:0000256" key="7">
    <source>
        <dbReference type="PIRNR" id="PIRNR000232"/>
    </source>
</evidence>
<dbReference type="InterPro" id="IPR026021">
    <property type="entry name" value="YdjA-like"/>
</dbReference>
<dbReference type="PANTHER" id="PTHR43821">
    <property type="entry name" value="NAD(P)H NITROREDUCTASE YDJA-RELATED"/>
    <property type="match status" value="1"/>
</dbReference>
<protein>
    <recommendedName>
        <fullName evidence="7">Putative NAD(P)H nitroreductase</fullName>
        <ecNumber evidence="7">1.-.-.-</ecNumber>
    </recommendedName>
</protein>
<keyword evidence="4 7" id="KW-0521">NADP</keyword>
<proteinExistence type="inferred from homology"/>
<dbReference type="AlphaFoldDB" id="A0A222FLF2"/>
<dbReference type="RefSeq" id="WP_094060767.1">
    <property type="nucleotide sequence ID" value="NZ_CP022530.1"/>
</dbReference>
<dbReference type="KEGG" id="bsan:CHH28_13310"/>
<evidence type="ECO:0000256" key="6">
    <source>
        <dbReference type="ARBA" id="ARBA00023027"/>
    </source>
</evidence>